<protein>
    <submittedName>
        <fullName evidence="2">Uncharacterized protein</fullName>
    </submittedName>
</protein>
<proteinExistence type="predicted"/>
<feature type="transmembrane region" description="Helical" evidence="1">
    <location>
        <begin position="28"/>
        <end position="48"/>
    </location>
</feature>
<name>A0ABS0AXX7_9GAMM</name>
<comment type="caution">
    <text evidence="2">The sequence shown here is derived from an EMBL/GenBank/DDBJ whole genome shotgun (WGS) entry which is preliminary data.</text>
</comment>
<accession>A0ABS0AXX7</accession>
<keyword evidence="3" id="KW-1185">Reference proteome</keyword>
<keyword evidence="1" id="KW-0472">Membrane</keyword>
<evidence type="ECO:0000313" key="3">
    <source>
        <dbReference type="Proteomes" id="UP000662703"/>
    </source>
</evidence>
<keyword evidence="1" id="KW-0812">Transmembrane</keyword>
<dbReference type="Proteomes" id="UP000662703">
    <property type="component" value="Unassembled WGS sequence"/>
</dbReference>
<gene>
    <name evidence="2" type="ORF">Y5W_03605</name>
</gene>
<evidence type="ECO:0000256" key="1">
    <source>
        <dbReference type="SAM" id="Phobius"/>
    </source>
</evidence>
<organism evidence="2 3">
    <name type="scientific">Alloalcanivorax profundimaris</name>
    <dbReference type="NCBI Taxonomy" id="2735259"/>
    <lineage>
        <taxon>Bacteria</taxon>
        <taxon>Pseudomonadati</taxon>
        <taxon>Pseudomonadota</taxon>
        <taxon>Gammaproteobacteria</taxon>
        <taxon>Oceanospirillales</taxon>
        <taxon>Alcanivoracaceae</taxon>
        <taxon>Alloalcanivorax</taxon>
    </lineage>
</organism>
<dbReference type="EMBL" id="ARXX01000089">
    <property type="protein sequence ID" value="MBF5058311.1"/>
    <property type="molecule type" value="Genomic_DNA"/>
</dbReference>
<evidence type="ECO:0000313" key="2">
    <source>
        <dbReference type="EMBL" id="MBF5058311.1"/>
    </source>
</evidence>
<reference evidence="2 3" key="1">
    <citation type="submission" date="2012-09" db="EMBL/GenBank/DDBJ databases">
        <title>Genome Sequence of alkane-degrading Bacterium Alcanivorax sp. 521-1.</title>
        <authorList>
            <person name="Lai Q."/>
            <person name="Shao Z."/>
        </authorList>
    </citation>
    <scope>NUCLEOTIDE SEQUENCE [LARGE SCALE GENOMIC DNA]</scope>
    <source>
        <strain evidence="2 3">521-1</strain>
    </source>
</reference>
<keyword evidence="1" id="KW-1133">Transmembrane helix</keyword>
<sequence>MLIFVGVPTFLVLRYTFKEGFELAGYRFKGLVVGVAVFLFFIWLVSLLDGGGSDCFYIVGCI</sequence>